<dbReference type="OrthoDB" id="291542at2"/>
<dbReference type="InterPro" id="IPR013406">
    <property type="entry name" value="CHP02574_addiction_mod"/>
</dbReference>
<comment type="caution">
    <text evidence="1">The sequence shown here is derived from an EMBL/GenBank/DDBJ whole genome shotgun (WGS) entry which is preliminary data.</text>
</comment>
<sequence length="74" mass="8709">MDIYTDTIRDLPAVDRLLLVERIWSDLTRPNTELPISREILEHAKARRDAMVVDPTLGKTHEQVWDRVEAWRNA</sequence>
<evidence type="ECO:0008006" key="3">
    <source>
        <dbReference type="Google" id="ProtNLM"/>
    </source>
</evidence>
<reference evidence="1 2" key="1">
    <citation type="submission" date="2019-02" db="EMBL/GenBank/DDBJ databases">
        <title>Deep-cultivation of Planctomycetes and their phenomic and genomic characterization uncovers novel biology.</title>
        <authorList>
            <person name="Wiegand S."/>
            <person name="Jogler M."/>
            <person name="Boedeker C."/>
            <person name="Pinto D."/>
            <person name="Vollmers J."/>
            <person name="Rivas-Marin E."/>
            <person name="Kohn T."/>
            <person name="Peeters S.H."/>
            <person name="Heuer A."/>
            <person name="Rast P."/>
            <person name="Oberbeckmann S."/>
            <person name="Bunk B."/>
            <person name="Jeske O."/>
            <person name="Meyerdierks A."/>
            <person name="Storesund J.E."/>
            <person name="Kallscheuer N."/>
            <person name="Luecker S."/>
            <person name="Lage O.M."/>
            <person name="Pohl T."/>
            <person name="Merkel B.J."/>
            <person name="Hornburger P."/>
            <person name="Mueller R.-W."/>
            <person name="Bruemmer F."/>
            <person name="Labrenz M."/>
            <person name="Spormann A.M."/>
            <person name="Op Den Camp H."/>
            <person name="Overmann J."/>
            <person name="Amann R."/>
            <person name="Jetten M.S.M."/>
            <person name="Mascher T."/>
            <person name="Medema M.H."/>
            <person name="Devos D.P."/>
            <person name="Kaster A.-K."/>
            <person name="Ovreas L."/>
            <person name="Rohde M."/>
            <person name="Galperin M.Y."/>
            <person name="Jogler C."/>
        </authorList>
    </citation>
    <scope>NUCLEOTIDE SEQUENCE [LARGE SCALE GENOMIC DNA]</scope>
    <source>
        <strain evidence="1 2">Pla100</strain>
    </source>
</reference>
<evidence type="ECO:0000313" key="1">
    <source>
        <dbReference type="EMBL" id="TWT86127.1"/>
    </source>
</evidence>
<keyword evidence="2" id="KW-1185">Reference proteome</keyword>
<gene>
    <name evidence="1" type="ORF">Pla100_61720</name>
</gene>
<dbReference type="Pfam" id="PF09720">
    <property type="entry name" value="Unstab_antitox"/>
    <property type="match status" value="1"/>
</dbReference>
<dbReference type="Proteomes" id="UP000316213">
    <property type="component" value="Unassembled WGS sequence"/>
</dbReference>
<accession>A0A5C5ZGE6</accession>
<proteinExistence type="predicted"/>
<dbReference type="AlphaFoldDB" id="A0A5C5ZGE6"/>
<name>A0A5C5ZGE6_9BACT</name>
<evidence type="ECO:0000313" key="2">
    <source>
        <dbReference type="Proteomes" id="UP000316213"/>
    </source>
</evidence>
<organism evidence="1 2">
    <name type="scientific">Neorhodopirellula pilleata</name>
    <dbReference type="NCBI Taxonomy" id="2714738"/>
    <lineage>
        <taxon>Bacteria</taxon>
        <taxon>Pseudomonadati</taxon>
        <taxon>Planctomycetota</taxon>
        <taxon>Planctomycetia</taxon>
        <taxon>Pirellulales</taxon>
        <taxon>Pirellulaceae</taxon>
        <taxon>Neorhodopirellula</taxon>
    </lineage>
</organism>
<protein>
    <recommendedName>
        <fullName evidence="3">Addiction module component</fullName>
    </recommendedName>
</protein>
<dbReference type="EMBL" id="SJPM01000040">
    <property type="protein sequence ID" value="TWT86127.1"/>
    <property type="molecule type" value="Genomic_DNA"/>
</dbReference>
<dbReference type="RefSeq" id="WP_146582825.1">
    <property type="nucleotide sequence ID" value="NZ_SJPM01000040.1"/>
</dbReference>